<dbReference type="Gene3D" id="1.10.3720.10">
    <property type="entry name" value="MetI-like"/>
    <property type="match status" value="1"/>
</dbReference>
<evidence type="ECO:0000313" key="9">
    <source>
        <dbReference type="EMBL" id="GLB69076.1"/>
    </source>
</evidence>
<evidence type="ECO:0000256" key="3">
    <source>
        <dbReference type="ARBA" id="ARBA00022475"/>
    </source>
</evidence>
<dbReference type="Proteomes" id="UP001209654">
    <property type="component" value="Unassembled WGS sequence"/>
</dbReference>
<comment type="similarity">
    <text evidence="7">Belongs to the binding-protein-dependent transport system permease family.</text>
</comment>
<proteinExistence type="inferred from homology"/>
<reference evidence="9 10" key="1">
    <citation type="journal article" date="2023" name="Int. J. Syst. Evol. Microbiol.">
        <title>Arthrobacter mangrovi sp. nov., an actinobacterium isolated from the rhizosphere of a mangrove.</title>
        <authorList>
            <person name="Hamada M."/>
            <person name="Saitou S."/>
            <person name="Enomoto N."/>
            <person name="Nanri K."/>
            <person name="Hidaka K."/>
            <person name="Miura T."/>
            <person name="Tamura T."/>
        </authorList>
    </citation>
    <scope>NUCLEOTIDE SEQUENCE [LARGE SCALE GENOMIC DNA]</scope>
    <source>
        <strain evidence="9 10">NBRC 112813</strain>
    </source>
</reference>
<evidence type="ECO:0000256" key="7">
    <source>
        <dbReference type="RuleBase" id="RU363032"/>
    </source>
</evidence>
<evidence type="ECO:0000256" key="2">
    <source>
        <dbReference type="ARBA" id="ARBA00022448"/>
    </source>
</evidence>
<dbReference type="PANTHER" id="PTHR30151">
    <property type="entry name" value="ALKANE SULFONATE ABC TRANSPORTER-RELATED, MEMBRANE SUBUNIT"/>
    <property type="match status" value="1"/>
</dbReference>
<keyword evidence="5 7" id="KW-1133">Transmembrane helix</keyword>
<name>A0ABQ5MYL0_9MICC</name>
<accession>A0ABQ5MYL0</accession>
<evidence type="ECO:0000256" key="6">
    <source>
        <dbReference type="ARBA" id="ARBA00023136"/>
    </source>
</evidence>
<evidence type="ECO:0000259" key="8">
    <source>
        <dbReference type="PROSITE" id="PS50928"/>
    </source>
</evidence>
<evidence type="ECO:0000313" key="10">
    <source>
        <dbReference type="Proteomes" id="UP001209654"/>
    </source>
</evidence>
<comment type="caution">
    <text evidence="9">The sequence shown here is derived from an EMBL/GenBank/DDBJ whole genome shotgun (WGS) entry which is preliminary data.</text>
</comment>
<dbReference type="PANTHER" id="PTHR30151:SF25">
    <property type="entry name" value="TAURINE TRANSPORT SYSTEM PERMEASE PROTEIN TAUC"/>
    <property type="match status" value="1"/>
</dbReference>
<feature type="transmembrane region" description="Helical" evidence="7">
    <location>
        <begin position="118"/>
        <end position="144"/>
    </location>
</feature>
<keyword evidence="4 7" id="KW-0812">Transmembrane</keyword>
<comment type="subcellular location">
    <subcellularLocation>
        <location evidence="1 7">Cell membrane</location>
        <topology evidence="1 7">Multi-pass membrane protein</topology>
    </subcellularLocation>
</comment>
<sequence>MSTSVTPPRGAERGGRIRLFLLRAWLPACLLALWWMGSASSTSLYFPSLQSITETLRTDWLGPGFAEHLLPSVGKFLAGFLIAALAGVGLGLVVGMYPVLRAAAEPIVQFLRSLPPPVLLPLGLLLFGIGPSMNIAIIAFGAIWPTLLNTIDGVRSLDPQLTEMTRSYRLTRGQKIRYVILPNAGPQIFAGLRTTLQMSIILIVVSEMVASTNGIGYYVLNSQQTFAVPQTWAGTLILGLLGYLANLVFIRFERYVLRWQAGLLASTGSGA</sequence>
<feature type="transmembrane region" description="Helical" evidence="7">
    <location>
        <begin position="20"/>
        <end position="37"/>
    </location>
</feature>
<keyword evidence="6 7" id="KW-0472">Membrane</keyword>
<feature type="transmembrane region" description="Helical" evidence="7">
    <location>
        <begin position="232"/>
        <end position="252"/>
    </location>
</feature>
<dbReference type="InterPro" id="IPR000515">
    <property type="entry name" value="MetI-like"/>
</dbReference>
<dbReference type="Pfam" id="PF00528">
    <property type="entry name" value="BPD_transp_1"/>
    <property type="match status" value="1"/>
</dbReference>
<protein>
    <submittedName>
        <fullName evidence="9">Nitrate ABC transporter permease</fullName>
    </submittedName>
</protein>
<keyword evidence="3" id="KW-1003">Cell membrane</keyword>
<dbReference type="PROSITE" id="PS50928">
    <property type="entry name" value="ABC_TM1"/>
    <property type="match status" value="1"/>
</dbReference>
<dbReference type="InterPro" id="IPR035906">
    <property type="entry name" value="MetI-like_sf"/>
</dbReference>
<feature type="domain" description="ABC transmembrane type-1" evidence="8">
    <location>
        <begin position="69"/>
        <end position="249"/>
    </location>
</feature>
<keyword evidence="2 7" id="KW-0813">Transport</keyword>
<evidence type="ECO:0000256" key="5">
    <source>
        <dbReference type="ARBA" id="ARBA00022989"/>
    </source>
</evidence>
<evidence type="ECO:0000256" key="1">
    <source>
        <dbReference type="ARBA" id="ARBA00004651"/>
    </source>
</evidence>
<dbReference type="SUPFAM" id="SSF161098">
    <property type="entry name" value="MetI-like"/>
    <property type="match status" value="1"/>
</dbReference>
<dbReference type="CDD" id="cd06261">
    <property type="entry name" value="TM_PBP2"/>
    <property type="match status" value="1"/>
</dbReference>
<keyword evidence="10" id="KW-1185">Reference proteome</keyword>
<dbReference type="EMBL" id="BRVS01000026">
    <property type="protein sequence ID" value="GLB69076.1"/>
    <property type="molecule type" value="Genomic_DNA"/>
</dbReference>
<dbReference type="RefSeq" id="WP_264797159.1">
    <property type="nucleotide sequence ID" value="NZ_BRVS01000026.1"/>
</dbReference>
<gene>
    <name evidence="9" type="primary">ssuC_2</name>
    <name evidence="9" type="ORF">AHIS1636_35190</name>
</gene>
<feature type="transmembrane region" description="Helical" evidence="7">
    <location>
        <begin position="76"/>
        <end position="97"/>
    </location>
</feature>
<evidence type="ECO:0000256" key="4">
    <source>
        <dbReference type="ARBA" id="ARBA00022692"/>
    </source>
</evidence>
<organism evidence="9 10">
    <name type="scientific">Arthrobacter mangrovi</name>
    <dbReference type="NCBI Taxonomy" id="2966350"/>
    <lineage>
        <taxon>Bacteria</taxon>
        <taxon>Bacillati</taxon>
        <taxon>Actinomycetota</taxon>
        <taxon>Actinomycetes</taxon>
        <taxon>Micrococcales</taxon>
        <taxon>Micrococcaceae</taxon>
        <taxon>Arthrobacter</taxon>
    </lineage>
</organism>